<accession>R9P022</accession>
<sequence length="560" mass="59526">MKLLPPASTAALLLATTTTTTAYVLPSSSPNSDLIPRYVSGLVAPSSYTYSWAIDGYRLALNTTGAPSYLTRYTVSKDATSTTQQHVDSCTAFCEKTAGCAMASVIKFLNFDEGTVICAVYGTVLPKTEAKYTTGLFNGKGEVKASYSFARNAGAVKGAVTSSTVRSATTSSSAIAAQSSTKSSSTISSPSTASTRGTSTTASTTTSTQSTTTTSSASTSTSSSSASTSTSSASTSTSPAPAPSSTPIYDQWQWIDVPGTSCADGTATGFALSLHANSTELVLSLQQGGSCYDYQTCYVDKRAYNVGGSTSPAFNNATFYSQNQPSSLKGWFPFARGNQYNPWANSNYAWIPYCTGDFHAGDNVVDYNGRTTYHKGWGNVKLDVGKVKEMVPGVKRVWLIGSSAGGFGSILQYQNVQDTFGVRVDLLVDSAETPFSILRHPSQNIQPPNKARCPNCNDTNFDSYIVGLAQANPTARFGSTSWSNDSTIPANQGVSSQDFATEVERLFTEEDETTTNARNYMVEGSGHILLYTTQYSAKDGYTMANWLNKFKTDDAGWSSH</sequence>
<evidence type="ECO:0000256" key="1">
    <source>
        <dbReference type="SAM" id="MobiDB-lite"/>
    </source>
</evidence>
<dbReference type="InterPro" id="IPR004963">
    <property type="entry name" value="PAE/NOTUM"/>
</dbReference>
<protein>
    <submittedName>
        <fullName evidence="3">Uncharacterized protein</fullName>
    </submittedName>
</protein>
<evidence type="ECO:0000256" key="2">
    <source>
        <dbReference type="SAM" id="SignalP"/>
    </source>
</evidence>
<name>R9P022_PSEHS</name>
<evidence type="ECO:0000313" key="3">
    <source>
        <dbReference type="EMBL" id="GAC94322.1"/>
    </source>
</evidence>
<dbReference type="Pfam" id="PF03283">
    <property type="entry name" value="PAE"/>
    <property type="match status" value="1"/>
</dbReference>
<dbReference type="RefSeq" id="XP_012187909.1">
    <property type="nucleotide sequence ID" value="XM_012332519.1"/>
</dbReference>
<dbReference type="HOGENOM" id="CLU_536568_0_0_1"/>
<organism evidence="3 4">
    <name type="scientific">Pseudozyma hubeiensis (strain SY62)</name>
    <name type="common">Yeast</name>
    <dbReference type="NCBI Taxonomy" id="1305764"/>
    <lineage>
        <taxon>Eukaryota</taxon>
        <taxon>Fungi</taxon>
        <taxon>Dikarya</taxon>
        <taxon>Basidiomycota</taxon>
        <taxon>Ustilaginomycotina</taxon>
        <taxon>Ustilaginomycetes</taxon>
        <taxon>Ustilaginales</taxon>
        <taxon>Ustilaginaceae</taxon>
        <taxon>Pseudozyma</taxon>
    </lineage>
</organism>
<dbReference type="OrthoDB" id="2015280at2759"/>
<dbReference type="GeneID" id="24107188"/>
<gene>
    <name evidence="3" type="ORF">PHSY_001893</name>
</gene>
<proteinExistence type="predicted"/>
<feature type="region of interest" description="Disordered" evidence="1">
    <location>
        <begin position="179"/>
        <end position="245"/>
    </location>
</feature>
<feature type="chain" id="PRO_5004487319" evidence="2">
    <location>
        <begin position="23"/>
        <end position="560"/>
    </location>
</feature>
<keyword evidence="4" id="KW-1185">Reference proteome</keyword>
<dbReference type="STRING" id="1305764.R9P022"/>
<reference evidence="4" key="1">
    <citation type="journal article" date="2013" name="Genome Announc.">
        <title>Draft genome sequence of the basidiomycetous yeast-like fungus Pseudozyma hubeiensis SY62, which produces an abundant amount of the biosurfactant mannosylerythritol lipids.</title>
        <authorList>
            <person name="Konishi M."/>
            <person name="Hatada Y."/>
            <person name="Horiuchi J."/>
        </authorList>
    </citation>
    <scope>NUCLEOTIDE SEQUENCE [LARGE SCALE GENOMIC DNA]</scope>
    <source>
        <strain evidence="4">SY62</strain>
    </source>
</reference>
<dbReference type="GO" id="GO:0016787">
    <property type="term" value="F:hydrolase activity"/>
    <property type="evidence" value="ECO:0007669"/>
    <property type="project" value="InterPro"/>
</dbReference>
<dbReference type="ESTHER" id="psehs-r9p022.2">
    <property type="family name" value="Pectinacetylesterase-Notum"/>
</dbReference>
<dbReference type="eggNOG" id="ENOG502R1BZ">
    <property type="taxonomic scope" value="Eukaryota"/>
</dbReference>
<feature type="signal peptide" evidence="2">
    <location>
        <begin position="1"/>
        <end position="22"/>
    </location>
</feature>
<dbReference type="PANTHER" id="PTHR21562">
    <property type="entry name" value="NOTUM-RELATED"/>
    <property type="match status" value="1"/>
</dbReference>
<dbReference type="AlphaFoldDB" id="R9P022"/>
<keyword evidence="2" id="KW-0732">Signal</keyword>
<evidence type="ECO:0000313" key="4">
    <source>
        <dbReference type="Proteomes" id="UP000014071"/>
    </source>
</evidence>
<dbReference type="PANTHER" id="PTHR21562:SF83">
    <property type="entry name" value="PECTIN ACETYLESTERASE 4"/>
    <property type="match status" value="1"/>
</dbReference>
<dbReference type="EMBL" id="DF238783">
    <property type="protein sequence ID" value="GAC94322.1"/>
    <property type="molecule type" value="Genomic_DNA"/>
</dbReference>
<dbReference type="Proteomes" id="UP000014071">
    <property type="component" value="Unassembled WGS sequence"/>
</dbReference>